<dbReference type="Pfam" id="PF21830">
    <property type="entry name" value="DUF6890"/>
    <property type="match status" value="1"/>
</dbReference>
<evidence type="ECO:0000313" key="1">
    <source>
        <dbReference type="EMBL" id="QJA46212.1"/>
    </source>
</evidence>
<evidence type="ECO:0008006" key="2">
    <source>
        <dbReference type="Google" id="ProtNLM"/>
    </source>
</evidence>
<accession>A0A6H1ZFG7</accession>
<protein>
    <recommendedName>
        <fullName evidence="2">Prophage PSSB64-01</fullName>
    </recommendedName>
</protein>
<dbReference type="AlphaFoldDB" id="A0A6H1ZFG7"/>
<organism evidence="1">
    <name type="scientific">viral metagenome</name>
    <dbReference type="NCBI Taxonomy" id="1070528"/>
    <lineage>
        <taxon>unclassified sequences</taxon>
        <taxon>metagenomes</taxon>
        <taxon>organismal metagenomes</taxon>
    </lineage>
</organism>
<proteinExistence type="predicted"/>
<dbReference type="InterPro" id="IPR054184">
    <property type="entry name" value="DUF6890"/>
</dbReference>
<reference evidence="1" key="1">
    <citation type="submission" date="2020-03" db="EMBL/GenBank/DDBJ databases">
        <title>The deep terrestrial virosphere.</title>
        <authorList>
            <person name="Holmfeldt K."/>
            <person name="Nilsson E."/>
            <person name="Simone D."/>
            <person name="Lopez-Fernandez M."/>
            <person name="Wu X."/>
            <person name="de Brujin I."/>
            <person name="Lundin D."/>
            <person name="Andersson A."/>
            <person name="Bertilsson S."/>
            <person name="Dopson M."/>
        </authorList>
    </citation>
    <scope>NUCLEOTIDE SEQUENCE</scope>
    <source>
        <strain evidence="1">TM448A00340</strain>
    </source>
</reference>
<gene>
    <name evidence="1" type="ORF">TM448A00340_0013</name>
</gene>
<dbReference type="EMBL" id="MT144005">
    <property type="protein sequence ID" value="QJA46212.1"/>
    <property type="molecule type" value="Genomic_DNA"/>
</dbReference>
<sequence length="50" mass="5583">MGQLMALAERWLPGAEPTPDNMGTAKWLEDEYWRRMEIAVANGIAHALNG</sequence>
<name>A0A6H1ZFG7_9ZZZZ</name>